<name>A0A0F9K266_9ZZZZ</name>
<comment type="caution">
    <text evidence="1">The sequence shown here is derived from an EMBL/GenBank/DDBJ whole genome shotgun (WGS) entry which is preliminary data.</text>
</comment>
<dbReference type="EMBL" id="LAZR01008854">
    <property type="protein sequence ID" value="KKM76174.1"/>
    <property type="molecule type" value="Genomic_DNA"/>
</dbReference>
<accession>A0A0F9K266</accession>
<protein>
    <submittedName>
        <fullName evidence="1">Uncharacterized protein</fullName>
    </submittedName>
</protein>
<dbReference type="AlphaFoldDB" id="A0A0F9K266"/>
<evidence type="ECO:0000313" key="1">
    <source>
        <dbReference type="EMBL" id="KKM76174.1"/>
    </source>
</evidence>
<sequence length="53" mass="6205">MYLFIMTEQEKRLIVDSETHKKLKLRATKKGSTIKAELKEILEKELGVDDINE</sequence>
<reference evidence="1" key="1">
    <citation type="journal article" date="2015" name="Nature">
        <title>Complex archaea that bridge the gap between prokaryotes and eukaryotes.</title>
        <authorList>
            <person name="Spang A."/>
            <person name="Saw J.H."/>
            <person name="Jorgensen S.L."/>
            <person name="Zaremba-Niedzwiedzka K."/>
            <person name="Martijn J."/>
            <person name="Lind A.E."/>
            <person name="van Eijk R."/>
            <person name="Schleper C."/>
            <person name="Guy L."/>
            <person name="Ettema T.J."/>
        </authorList>
    </citation>
    <scope>NUCLEOTIDE SEQUENCE</scope>
</reference>
<dbReference type="SUPFAM" id="SSF47598">
    <property type="entry name" value="Ribbon-helix-helix"/>
    <property type="match status" value="1"/>
</dbReference>
<dbReference type="GO" id="GO:0006355">
    <property type="term" value="P:regulation of DNA-templated transcription"/>
    <property type="evidence" value="ECO:0007669"/>
    <property type="project" value="InterPro"/>
</dbReference>
<organism evidence="1">
    <name type="scientific">marine sediment metagenome</name>
    <dbReference type="NCBI Taxonomy" id="412755"/>
    <lineage>
        <taxon>unclassified sequences</taxon>
        <taxon>metagenomes</taxon>
        <taxon>ecological metagenomes</taxon>
    </lineage>
</organism>
<dbReference type="InterPro" id="IPR010985">
    <property type="entry name" value="Ribbon_hlx_hlx"/>
</dbReference>
<proteinExistence type="predicted"/>
<gene>
    <name evidence="1" type="ORF">LCGC14_1382830</name>
</gene>